<evidence type="ECO:0000313" key="2">
    <source>
        <dbReference type="Proteomes" id="UP000631535"/>
    </source>
</evidence>
<accession>A0ABQ2MNV7</accession>
<proteinExistence type="predicted"/>
<evidence type="ECO:0000313" key="1">
    <source>
        <dbReference type="EMBL" id="GGO55166.1"/>
    </source>
</evidence>
<dbReference type="EMBL" id="BMMP01000016">
    <property type="protein sequence ID" value="GGO55166.1"/>
    <property type="molecule type" value="Genomic_DNA"/>
</dbReference>
<gene>
    <name evidence="1" type="ORF">GCM10012287_45780</name>
</gene>
<comment type="caution">
    <text evidence="1">The sequence shown here is derived from an EMBL/GenBank/DDBJ whole genome shotgun (WGS) entry which is preliminary data.</text>
</comment>
<name>A0ABQ2MNV7_9ACTN</name>
<sequence length="143" mass="15845">MPLTNVRLASGRSIRLVELRMSSTYAGLLAGSPSKRVNEFIVERTVNRAREDCPSRPVHLVPPALEYPGESAGAFGPVEVMPRVLCTGLFESWEIDPAHDSGWWSSTLTVVWFQHTTDLPAEDDAPAGLREIAWEELAVDQEE</sequence>
<reference evidence="2" key="1">
    <citation type="journal article" date="2019" name="Int. J. Syst. Evol. Microbiol.">
        <title>The Global Catalogue of Microorganisms (GCM) 10K type strain sequencing project: providing services to taxonomists for standard genome sequencing and annotation.</title>
        <authorList>
            <consortium name="The Broad Institute Genomics Platform"/>
            <consortium name="The Broad Institute Genome Sequencing Center for Infectious Disease"/>
            <person name="Wu L."/>
            <person name="Ma J."/>
        </authorList>
    </citation>
    <scope>NUCLEOTIDE SEQUENCE [LARGE SCALE GENOMIC DNA]</scope>
    <source>
        <strain evidence="2">CGMCC 4.7178</strain>
    </source>
</reference>
<keyword evidence="2" id="KW-1185">Reference proteome</keyword>
<dbReference type="RefSeq" id="WP_189039099.1">
    <property type="nucleotide sequence ID" value="NZ_BMMP01000016.1"/>
</dbReference>
<dbReference type="Proteomes" id="UP000631535">
    <property type="component" value="Unassembled WGS sequence"/>
</dbReference>
<protein>
    <submittedName>
        <fullName evidence="1">Uncharacterized protein</fullName>
    </submittedName>
</protein>
<organism evidence="1 2">
    <name type="scientific">Streptomyces daqingensis</name>
    <dbReference type="NCBI Taxonomy" id="1472640"/>
    <lineage>
        <taxon>Bacteria</taxon>
        <taxon>Bacillati</taxon>
        <taxon>Actinomycetota</taxon>
        <taxon>Actinomycetes</taxon>
        <taxon>Kitasatosporales</taxon>
        <taxon>Streptomycetaceae</taxon>
        <taxon>Streptomyces</taxon>
    </lineage>
</organism>